<feature type="compositionally biased region" description="Low complexity" evidence="2">
    <location>
        <begin position="461"/>
        <end position="484"/>
    </location>
</feature>
<feature type="region of interest" description="Disordered" evidence="2">
    <location>
        <begin position="333"/>
        <end position="380"/>
    </location>
</feature>
<feature type="region of interest" description="Disordered" evidence="2">
    <location>
        <begin position="449"/>
        <end position="490"/>
    </location>
</feature>
<evidence type="ECO:0000256" key="2">
    <source>
        <dbReference type="SAM" id="MobiDB-lite"/>
    </source>
</evidence>
<proteinExistence type="predicted"/>
<organism evidence="3">
    <name type="scientific">viral metagenome</name>
    <dbReference type="NCBI Taxonomy" id="1070528"/>
    <lineage>
        <taxon>unclassified sequences</taxon>
        <taxon>metagenomes</taxon>
        <taxon>organismal metagenomes</taxon>
    </lineage>
</organism>
<sequence>MANSLSIVVVLHFYLRDIYIYIHMEGPPESQEEPPEIELTDEDVSFLLQIVDKSEFVRQFSGEEEEEEEKTEKERIAEFPRNVIPPKIICYLKSEEIQQSIMTLCHAATKPALVPKAAEAAEKAEAEERGAQEYRRHILEIHKAGYENETLPSAYPPTLNQDIVDELLQERESTKKAAEAAVKEADERRREAKEATGELEKRFNNFRNGLVKFDDTTLEAIRQLGISPSPLAALLQVCEFLMMDDDVMMDLLYRFVASLVSIKPKTLSEDIFMVAQPDELQEAIQKYQILKDYNEDLTGGDTDLEGRLAQVIDPGGVGAKEYARKVQEAEAEAAKAAAEAAPEATETRQSAQEESAGGNTGVPQLGRMGQLSDLDLKDPNYQKDKDLYLKDLRRAGVTEGRSIIAEEAAKYRRQAPEAAAEAAPEAAAEVRRQAEAKAIRQAEAEAIRQAEAKAKREVASRRQAQAEAIRQAEAEAAPEAAAEAAAEEEA</sequence>
<feature type="compositionally biased region" description="Basic and acidic residues" evidence="2">
    <location>
        <begin position="449"/>
        <end position="460"/>
    </location>
</feature>
<reference evidence="3" key="1">
    <citation type="journal article" date="2020" name="Nature">
        <title>Giant virus diversity and host interactions through global metagenomics.</title>
        <authorList>
            <person name="Schulz F."/>
            <person name="Roux S."/>
            <person name="Paez-Espino D."/>
            <person name="Jungbluth S."/>
            <person name="Walsh D.A."/>
            <person name="Denef V.J."/>
            <person name="McMahon K.D."/>
            <person name="Konstantinidis K.T."/>
            <person name="Eloe-Fadrosh E.A."/>
            <person name="Kyrpides N.C."/>
            <person name="Woyke T."/>
        </authorList>
    </citation>
    <scope>NUCLEOTIDE SEQUENCE</scope>
    <source>
        <strain evidence="3">GVMAG-S-ERX555967-130</strain>
    </source>
</reference>
<dbReference type="EMBL" id="MN738786">
    <property type="protein sequence ID" value="QHT36790.1"/>
    <property type="molecule type" value="Genomic_DNA"/>
</dbReference>
<keyword evidence="1" id="KW-0175">Coiled coil</keyword>
<accession>A0A6C0FA81</accession>
<feature type="compositionally biased region" description="Low complexity" evidence="2">
    <location>
        <begin position="334"/>
        <end position="344"/>
    </location>
</feature>
<feature type="coiled-coil region" evidence="1">
    <location>
        <begin position="164"/>
        <end position="202"/>
    </location>
</feature>
<evidence type="ECO:0000256" key="1">
    <source>
        <dbReference type="SAM" id="Coils"/>
    </source>
</evidence>
<evidence type="ECO:0000313" key="3">
    <source>
        <dbReference type="EMBL" id="QHT36790.1"/>
    </source>
</evidence>
<protein>
    <submittedName>
        <fullName evidence="3">Uncharacterized protein</fullName>
    </submittedName>
</protein>
<dbReference type="AlphaFoldDB" id="A0A6C0FA81"/>
<name>A0A6C0FA81_9ZZZZ</name>